<evidence type="ECO:0000313" key="3">
    <source>
        <dbReference type="Proteomes" id="UP000242765"/>
    </source>
</evidence>
<name>A0A1Y3CKW6_9GAMM</name>
<organism evidence="2 3">
    <name type="scientific">Acinetobacter silvestris</name>
    <dbReference type="NCBI Taxonomy" id="1977882"/>
    <lineage>
        <taxon>Bacteria</taxon>
        <taxon>Pseudomonadati</taxon>
        <taxon>Pseudomonadota</taxon>
        <taxon>Gammaproteobacteria</taxon>
        <taxon>Moraxellales</taxon>
        <taxon>Moraxellaceae</taxon>
        <taxon>Acinetobacter</taxon>
    </lineage>
</organism>
<proteinExistence type="predicted"/>
<dbReference type="AlphaFoldDB" id="A0A1Y3CKW6"/>
<evidence type="ECO:0000313" key="2">
    <source>
        <dbReference type="EMBL" id="OTG66803.1"/>
    </source>
</evidence>
<evidence type="ECO:0008006" key="4">
    <source>
        <dbReference type="Google" id="ProtNLM"/>
    </source>
</evidence>
<reference evidence="2 3" key="1">
    <citation type="submission" date="2017-04" db="EMBL/GenBank/DDBJ databases">
        <title>High diversity of culturable Acinetobacter species in natural soil and water ecosystems.</title>
        <authorList>
            <person name="Nemec A."/>
            <person name="Radolfova-Krizova L."/>
        </authorList>
    </citation>
    <scope>NUCLEOTIDE SEQUENCE [LARGE SCALE GENOMIC DNA]</scope>
    <source>
        <strain evidence="2 3">ANC 4999</strain>
    </source>
</reference>
<sequence>MKLLNYMIASLMTGMTPYVWADSYSETQKSSKKSNENAVNCQNNQCSDDGQLLFRVGSQSYDEQITQGTSKKSSSDELAPDRRVTLSVASAAPPGVAKVKGSFYAELPHGGVVWATEDPTPGRAELTVSGPSVVAFANGKIIKPVNFFTRSNYSAFIDRMELLVFRSSDTDYVTPLATIPLTVGAVTDTEWQGQLSSSYQYREGDQLIYIVRAYGKNGQFDETYPGQLQLVSPQDEQRNNTLLRNTLEKSMNTALTTQDALKQSLINNVFAGNGLRQQNILLHGSRIRVQGRNIPSNSQLSINDQTYPVDQEGKFVAEYLMPVGEHQFNIRVGNGETAIEKILPVNVTGKYFFGTAIADVTVQQQKISGSHEIAANAGRDDDLLTDARLAFYVKSKLKAKYLITAQADTTEREIRKLFTGFTDSYAEDVFRRLDPEQYYPTYGDDSTTTRDVDTQGRMYLRVDWDKNQALWGNYATGFTGTELAQYQRSLYGGALDWRSNLSTKYGDEKTKIRLFGSDANTAHGQTELLGTGGSLYYLRHTDIVPGSDIVTLEIRDKTTGRVISTKQLISGADYEFDAYQGRIITRRPLAQIASEDRNSITIDTPLDGYEQRLIVDYEYAPKGLDGQLTAGIRAKHWLNDYIGVGATYIDEQKSGDDYKLKAADITLKAGRGTYLKVEHGQSESTSVPVFFSDNGGLSFTQLTSNVPRNGKATSVEARVNLKEQGLTVHDWSAGAWWRNIDAGYSSARTDFIGQDVTEYGAEVLGELKPNMSLYTKHSRAERGQESLSQSQVTTEWRLNDEQTLTAELRHVDEERFAGDAAGTLAALKYSQRLTPSLEMYGVGQATVNSSGLYDNNDAVTLGGRYLFGNQSSVNAAATHGSRGDSATVSGEYQLTPEHSLYGAYTVAADTTQYDSLFNHDNQAGWTLGQRWRLTQRTNVYNESQYLKDQRNGNALVHTFGMDFYPAENWNLGYSLQHGNLDASSGNVKRKAVSVYGGRTTPNTNWQSKVEWRDDSDAEDRTQWVTTNTLRHKINDSLTLAAKANYSETRDHINAEAGAKFAESSLGFAYRPWNDSRWGIFGRYTYVYDLSSLGQVSGWDDSAISAAYYDQQAQVVSLEGVYRWTHRFETALKLADRVGKVRLGRDQGQWFDSDTMFTAVQGRYEVINNWHALAEYRWLNVQDGGDKQGVLLGIDKDINQNFRVGIGYNFTEFNGDLTRVDNYRNKGWFLNFVGYY</sequence>
<dbReference type="SUPFAM" id="SSF56935">
    <property type="entry name" value="Porins"/>
    <property type="match status" value="1"/>
</dbReference>
<dbReference type="Proteomes" id="UP000242765">
    <property type="component" value="Unassembled WGS sequence"/>
</dbReference>
<dbReference type="EMBL" id="NEGB01000002">
    <property type="protein sequence ID" value="OTG66803.1"/>
    <property type="molecule type" value="Genomic_DNA"/>
</dbReference>
<feature type="chain" id="PRO_5013254705" description="TonB-dependent receptor" evidence="1">
    <location>
        <begin position="22"/>
        <end position="1235"/>
    </location>
</feature>
<feature type="signal peptide" evidence="1">
    <location>
        <begin position="1"/>
        <end position="21"/>
    </location>
</feature>
<dbReference type="STRING" id="1977882.B9T28_05390"/>
<accession>A0A1Y3CKW6</accession>
<gene>
    <name evidence="2" type="ORF">B9T28_05390</name>
</gene>
<comment type="caution">
    <text evidence="2">The sequence shown here is derived from an EMBL/GenBank/DDBJ whole genome shotgun (WGS) entry which is preliminary data.</text>
</comment>
<evidence type="ECO:0000256" key="1">
    <source>
        <dbReference type="SAM" id="SignalP"/>
    </source>
</evidence>
<keyword evidence="1" id="KW-0732">Signal</keyword>
<keyword evidence="3" id="KW-1185">Reference proteome</keyword>
<protein>
    <recommendedName>
        <fullName evidence="4">TonB-dependent receptor</fullName>
    </recommendedName>
</protein>
<dbReference type="OrthoDB" id="28717at2"/>